<dbReference type="EMBL" id="FPHN01000020">
    <property type="protein sequence ID" value="SFV53259.1"/>
    <property type="molecule type" value="Genomic_DNA"/>
</dbReference>
<organism evidence="1">
    <name type="scientific">hydrothermal vent metagenome</name>
    <dbReference type="NCBI Taxonomy" id="652676"/>
    <lineage>
        <taxon>unclassified sequences</taxon>
        <taxon>metagenomes</taxon>
        <taxon>ecological metagenomes</taxon>
    </lineage>
</organism>
<gene>
    <name evidence="1" type="ORF">MNB_SV-14-228</name>
</gene>
<proteinExistence type="predicted"/>
<accession>A0A1W1BIC7</accession>
<protein>
    <submittedName>
        <fullName evidence="1">Uncharacterized protein</fullName>
    </submittedName>
</protein>
<reference evidence="1" key="1">
    <citation type="submission" date="2016-10" db="EMBL/GenBank/DDBJ databases">
        <authorList>
            <person name="de Groot N.N."/>
        </authorList>
    </citation>
    <scope>NUCLEOTIDE SEQUENCE</scope>
</reference>
<name>A0A1W1BIC7_9ZZZZ</name>
<sequence length="37" mass="4348">MVTYYKEPSLGVFKIKSKDKDLVEAFEKIRSSIKKQL</sequence>
<evidence type="ECO:0000313" key="1">
    <source>
        <dbReference type="EMBL" id="SFV53259.1"/>
    </source>
</evidence>
<dbReference type="AlphaFoldDB" id="A0A1W1BIC7"/>